<evidence type="ECO:0000313" key="1">
    <source>
        <dbReference type="EMBL" id="MPC49051.1"/>
    </source>
</evidence>
<reference evidence="1 2" key="1">
    <citation type="submission" date="2019-05" db="EMBL/GenBank/DDBJ databases">
        <title>Another draft genome of Portunus trituberculatus and its Hox gene families provides insights of decapod evolution.</title>
        <authorList>
            <person name="Jeong J.-H."/>
            <person name="Song I."/>
            <person name="Kim S."/>
            <person name="Choi T."/>
            <person name="Kim D."/>
            <person name="Ryu S."/>
            <person name="Kim W."/>
        </authorList>
    </citation>
    <scope>NUCLEOTIDE SEQUENCE [LARGE SCALE GENOMIC DNA]</scope>
    <source>
        <tissue evidence="1">Muscle</tissue>
    </source>
</reference>
<dbReference type="EMBL" id="VSRR010008638">
    <property type="protein sequence ID" value="MPC49051.1"/>
    <property type="molecule type" value="Genomic_DNA"/>
</dbReference>
<gene>
    <name evidence="1" type="ORF">E2C01_042841</name>
</gene>
<protein>
    <submittedName>
        <fullName evidence="1">Uncharacterized protein</fullName>
    </submittedName>
</protein>
<proteinExistence type="predicted"/>
<sequence length="68" mass="7664">MKGVCVVSACSFVRKRRVVFRGQAVTVPLSCEAQRETFSKITTSFNIRFTAPPELLLLDLARSKLSFR</sequence>
<dbReference type="AlphaFoldDB" id="A0A5B7FNM2"/>
<accession>A0A5B7FNM2</accession>
<keyword evidence="2" id="KW-1185">Reference proteome</keyword>
<organism evidence="1 2">
    <name type="scientific">Portunus trituberculatus</name>
    <name type="common">Swimming crab</name>
    <name type="synonym">Neptunus trituberculatus</name>
    <dbReference type="NCBI Taxonomy" id="210409"/>
    <lineage>
        <taxon>Eukaryota</taxon>
        <taxon>Metazoa</taxon>
        <taxon>Ecdysozoa</taxon>
        <taxon>Arthropoda</taxon>
        <taxon>Crustacea</taxon>
        <taxon>Multicrustacea</taxon>
        <taxon>Malacostraca</taxon>
        <taxon>Eumalacostraca</taxon>
        <taxon>Eucarida</taxon>
        <taxon>Decapoda</taxon>
        <taxon>Pleocyemata</taxon>
        <taxon>Brachyura</taxon>
        <taxon>Eubrachyura</taxon>
        <taxon>Portunoidea</taxon>
        <taxon>Portunidae</taxon>
        <taxon>Portuninae</taxon>
        <taxon>Portunus</taxon>
    </lineage>
</organism>
<comment type="caution">
    <text evidence="1">The sequence shown here is derived from an EMBL/GenBank/DDBJ whole genome shotgun (WGS) entry which is preliminary data.</text>
</comment>
<dbReference type="Proteomes" id="UP000324222">
    <property type="component" value="Unassembled WGS sequence"/>
</dbReference>
<name>A0A5B7FNM2_PORTR</name>
<evidence type="ECO:0000313" key="2">
    <source>
        <dbReference type="Proteomes" id="UP000324222"/>
    </source>
</evidence>